<dbReference type="PRINTS" id="PR00033">
    <property type="entry name" value="HTHASNC"/>
</dbReference>
<feature type="domain" description="HTH asnC-type" evidence="4">
    <location>
        <begin position="23"/>
        <end position="85"/>
    </location>
</feature>
<keyword evidence="6" id="KW-1185">Reference proteome</keyword>
<dbReference type="InterPro" id="IPR019887">
    <property type="entry name" value="Tscrpt_reg_AsnC/Lrp_C"/>
</dbReference>
<dbReference type="PANTHER" id="PTHR30154">
    <property type="entry name" value="LEUCINE-RESPONSIVE REGULATORY PROTEIN"/>
    <property type="match status" value="1"/>
</dbReference>
<dbReference type="InterPro" id="IPR019888">
    <property type="entry name" value="Tscrpt_reg_AsnC-like"/>
</dbReference>
<proteinExistence type="predicted"/>
<organism evidence="5 6">
    <name type="scientific">Mameliella alba</name>
    <dbReference type="NCBI Taxonomy" id="561184"/>
    <lineage>
        <taxon>Bacteria</taxon>
        <taxon>Pseudomonadati</taxon>
        <taxon>Pseudomonadota</taxon>
        <taxon>Alphaproteobacteria</taxon>
        <taxon>Rhodobacterales</taxon>
        <taxon>Roseobacteraceae</taxon>
        <taxon>Mameliella</taxon>
    </lineage>
</organism>
<evidence type="ECO:0000313" key="6">
    <source>
        <dbReference type="Proteomes" id="UP000030960"/>
    </source>
</evidence>
<dbReference type="SUPFAM" id="SSF46785">
    <property type="entry name" value="Winged helix' DNA-binding domain"/>
    <property type="match status" value="1"/>
</dbReference>
<dbReference type="SMART" id="SM00344">
    <property type="entry name" value="HTH_ASNC"/>
    <property type="match status" value="1"/>
</dbReference>
<reference evidence="5 6" key="1">
    <citation type="submission" date="2014-10" db="EMBL/GenBank/DDBJ databases">
        <title>Genome sequence of Ponticoccus sp. strain UMTAT08 isolated from clonal culture of toxic dinoflagellate Alexandrium tamiyavanichii.</title>
        <authorList>
            <person name="Gan H.Y."/>
            <person name="Muhd D.-D."/>
            <person name="Mohd Noor M.E."/>
            <person name="Yeong Y.S."/>
            <person name="Usup G."/>
        </authorList>
    </citation>
    <scope>NUCLEOTIDE SEQUENCE [LARGE SCALE GENOMIC DNA]</scope>
    <source>
        <strain evidence="5 6">UMTAT08</strain>
    </source>
</reference>
<dbReference type="InterPro" id="IPR011008">
    <property type="entry name" value="Dimeric_a/b-barrel"/>
</dbReference>
<dbReference type="SUPFAM" id="SSF54909">
    <property type="entry name" value="Dimeric alpha+beta barrel"/>
    <property type="match status" value="1"/>
</dbReference>
<accession>A0A0B3S6N2</accession>
<dbReference type="InterPro" id="IPR036390">
    <property type="entry name" value="WH_DNA-bd_sf"/>
</dbReference>
<dbReference type="GO" id="GO:0006355">
    <property type="term" value="P:regulation of DNA-templated transcription"/>
    <property type="evidence" value="ECO:0007669"/>
    <property type="project" value="UniProtKB-ARBA"/>
</dbReference>
<dbReference type="Gene3D" id="1.10.10.10">
    <property type="entry name" value="Winged helix-like DNA-binding domain superfamily/Winged helix DNA-binding domain"/>
    <property type="match status" value="1"/>
</dbReference>
<dbReference type="Proteomes" id="UP000030960">
    <property type="component" value="Unassembled WGS sequence"/>
</dbReference>
<dbReference type="PATRIC" id="fig|1515334.3.peg.478"/>
<dbReference type="PROSITE" id="PS50956">
    <property type="entry name" value="HTH_ASNC_2"/>
    <property type="match status" value="1"/>
</dbReference>
<evidence type="ECO:0000259" key="4">
    <source>
        <dbReference type="PROSITE" id="PS50956"/>
    </source>
</evidence>
<dbReference type="EMBL" id="JSUQ01000002">
    <property type="protein sequence ID" value="KHQ54638.1"/>
    <property type="molecule type" value="Genomic_DNA"/>
</dbReference>
<dbReference type="STRING" id="561184.SAMN05216376_107276"/>
<dbReference type="GO" id="GO:0005829">
    <property type="term" value="C:cytosol"/>
    <property type="evidence" value="ECO:0007669"/>
    <property type="project" value="TreeGrafter"/>
</dbReference>
<keyword evidence="3" id="KW-0804">Transcription</keyword>
<name>A0A0B3S6N2_9RHOB</name>
<dbReference type="GO" id="GO:0043565">
    <property type="term" value="F:sequence-specific DNA binding"/>
    <property type="evidence" value="ECO:0007669"/>
    <property type="project" value="InterPro"/>
</dbReference>
<dbReference type="InterPro" id="IPR011991">
    <property type="entry name" value="ArsR-like_HTH"/>
</dbReference>
<evidence type="ECO:0000256" key="3">
    <source>
        <dbReference type="ARBA" id="ARBA00023163"/>
    </source>
</evidence>
<dbReference type="PANTHER" id="PTHR30154:SF34">
    <property type="entry name" value="TRANSCRIPTIONAL REGULATOR AZLB"/>
    <property type="match status" value="1"/>
</dbReference>
<dbReference type="CDD" id="cd00090">
    <property type="entry name" value="HTH_ARSR"/>
    <property type="match status" value="1"/>
</dbReference>
<dbReference type="GO" id="GO:0043200">
    <property type="term" value="P:response to amino acid"/>
    <property type="evidence" value="ECO:0007669"/>
    <property type="project" value="TreeGrafter"/>
</dbReference>
<evidence type="ECO:0000256" key="1">
    <source>
        <dbReference type="ARBA" id="ARBA00023015"/>
    </source>
</evidence>
<dbReference type="InterPro" id="IPR036388">
    <property type="entry name" value="WH-like_DNA-bd_sf"/>
</dbReference>
<keyword evidence="1" id="KW-0805">Transcription regulation</keyword>
<evidence type="ECO:0000256" key="2">
    <source>
        <dbReference type="ARBA" id="ARBA00023125"/>
    </source>
</evidence>
<dbReference type="OrthoDB" id="9803143at2"/>
<keyword evidence="2" id="KW-0238">DNA-binding</keyword>
<comment type="caution">
    <text evidence="5">The sequence shown here is derived from an EMBL/GenBank/DDBJ whole genome shotgun (WGS) entry which is preliminary data.</text>
</comment>
<gene>
    <name evidence="5" type="ORF">OA50_00472</name>
</gene>
<sequence length="184" mass="20626">MRTQPHGPLRKSESASSVKKLSLDATDIRILSAVQQHGQLSKTRLSEIVNISPTPCWARLDRLKAAGYIRGYHADIALDRLCDVTQVIVTVSLTHHRKTDFERFEAWVARHDEITECIATGGGMDYVMKTVCTTLAAFQDLMQDMQDAELGVDRYMTYIATRVVKAGRPNVAALTRPQPRDRTV</sequence>
<evidence type="ECO:0000313" key="5">
    <source>
        <dbReference type="EMBL" id="KHQ54638.1"/>
    </source>
</evidence>
<dbReference type="Pfam" id="PF01037">
    <property type="entry name" value="AsnC_trans_reg"/>
    <property type="match status" value="1"/>
</dbReference>
<dbReference type="Pfam" id="PF13412">
    <property type="entry name" value="HTH_24"/>
    <property type="match status" value="1"/>
</dbReference>
<dbReference type="Gene3D" id="3.30.70.920">
    <property type="match status" value="1"/>
</dbReference>
<protein>
    <submittedName>
        <fullName evidence="5">AsnC family transcriptional regulator</fullName>
    </submittedName>
</protein>
<dbReference type="InterPro" id="IPR000485">
    <property type="entry name" value="AsnC-type_HTH_dom"/>
</dbReference>
<dbReference type="AlphaFoldDB" id="A0A0B3S6N2"/>